<keyword evidence="4" id="KW-0949">S-adenosyl-L-methionine</keyword>
<accession>A0AAE1SM62</accession>
<evidence type="ECO:0000256" key="4">
    <source>
        <dbReference type="ARBA" id="ARBA00022691"/>
    </source>
</evidence>
<dbReference type="InterPro" id="IPR035996">
    <property type="entry name" value="4pyrrol_Methylase_sf"/>
</dbReference>
<dbReference type="SUPFAM" id="SSF53790">
    <property type="entry name" value="Tetrapyrrole methylase"/>
    <property type="match status" value="2"/>
</dbReference>
<dbReference type="FunFam" id="3.40.1010.10:FF:000001">
    <property type="entry name" value="Siroheme synthase"/>
    <property type="match status" value="1"/>
</dbReference>
<dbReference type="PROSITE" id="PS00839">
    <property type="entry name" value="SUMT_1"/>
    <property type="match status" value="1"/>
</dbReference>
<protein>
    <recommendedName>
        <fullName evidence="1">uroporphyrinogen-III C-methyltransferase</fullName>
        <ecNumber evidence="1">2.1.1.107</ecNumber>
    </recommendedName>
</protein>
<name>A0AAE1SM62_9SOLA</name>
<feature type="domain" description="Tetrapyrrole methylase" evidence="6">
    <location>
        <begin position="248"/>
        <end position="347"/>
    </location>
</feature>
<sequence>MALVSRIPSISPYSGATQLRKIKSFGINPIFCINYASSPFTEKHSIERYQRDSWIYKNELEHSGSCPILPDPSYVRDYDIALQLPELNKMLQVLKEKREGEGGCDKRGPGNVFLVGTGPGDPELLTVKALRVIQNADLLLYDRLVSNEVLDLVGPDAKLLYVGKTAGYHSRTQEEIHQLLLSFAEAGANVVRLKGGDPLVFGRGGEEMDFLQQKGIQVKVIPDILTSVEEDISYPERNLQILSWESCITAASGISAELGIPLTHRGVANTVRFLTGHSRKGGTDPLFVAENAADPDSTLVVYMGLSTLPSLASKLIHHGLPTDTPAVAIERGTTPQQRVVFAELKNLAHEIISHRLESPTLIITGKVVCFSWLMIFKDEVKIDYVLFCLITKVLAMYLSRL</sequence>
<dbReference type="InterPro" id="IPR014777">
    <property type="entry name" value="4pyrrole_Mease_sub1"/>
</dbReference>
<evidence type="ECO:0000259" key="6">
    <source>
        <dbReference type="Pfam" id="PF00590"/>
    </source>
</evidence>
<dbReference type="Gene3D" id="3.30.950.10">
    <property type="entry name" value="Methyltransferase, Cobalt-precorrin-4 Transmethylase, Domain 2"/>
    <property type="match status" value="1"/>
</dbReference>
<keyword evidence="5" id="KW-0627">Porphyrin biosynthesis</keyword>
<dbReference type="InterPro" id="IPR006366">
    <property type="entry name" value="CobA/CysG_C"/>
</dbReference>
<dbReference type="InterPro" id="IPR003043">
    <property type="entry name" value="Uropor_MeTrfase_CS"/>
</dbReference>
<dbReference type="PANTHER" id="PTHR45790">
    <property type="entry name" value="SIROHEME SYNTHASE-RELATED"/>
    <property type="match status" value="1"/>
</dbReference>
<dbReference type="InterPro" id="IPR014776">
    <property type="entry name" value="4pyrrole_Mease_sub2"/>
</dbReference>
<organism evidence="7 8">
    <name type="scientific">Anisodus tanguticus</name>
    <dbReference type="NCBI Taxonomy" id="243964"/>
    <lineage>
        <taxon>Eukaryota</taxon>
        <taxon>Viridiplantae</taxon>
        <taxon>Streptophyta</taxon>
        <taxon>Embryophyta</taxon>
        <taxon>Tracheophyta</taxon>
        <taxon>Spermatophyta</taxon>
        <taxon>Magnoliopsida</taxon>
        <taxon>eudicotyledons</taxon>
        <taxon>Gunneridae</taxon>
        <taxon>Pentapetalae</taxon>
        <taxon>asterids</taxon>
        <taxon>lamiids</taxon>
        <taxon>Solanales</taxon>
        <taxon>Solanaceae</taxon>
        <taxon>Solanoideae</taxon>
        <taxon>Hyoscyameae</taxon>
        <taxon>Anisodus</taxon>
    </lineage>
</organism>
<proteinExistence type="predicted"/>
<gene>
    <name evidence="7" type="ORF">RND71_007584</name>
</gene>
<dbReference type="CDD" id="cd11642">
    <property type="entry name" value="SUMT"/>
    <property type="match status" value="1"/>
</dbReference>
<dbReference type="FunFam" id="3.30.950.10:FF:000001">
    <property type="entry name" value="Siroheme synthase"/>
    <property type="match status" value="1"/>
</dbReference>
<evidence type="ECO:0000256" key="2">
    <source>
        <dbReference type="ARBA" id="ARBA00022603"/>
    </source>
</evidence>
<evidence type="ECO:0000313" key="7">
    <source>
        <dbReference type="EMBL" id="KAK4372200.1"/>
    </source>
</evidence>
<dbReference type="GO" id="GO:0004851">
    <property type="term" value="F:uroporphyrin-III C-methyltransferase activity"/>
    <property type="evidence" value="ECO:0007669"/>
    <property type="project" value="UniProtKB-EC"/>
</dbReference>
<evidence type="ECO:0000256" key="5">
    <source>
        <dbReference type="ARBA" id="ARBA00023244"/>
    </source>
</evidence>
<evidence type="ECO:0000256" key="1">
    <source>
        <dbReference type="ARBA" id="ARBA00012162"/>
    </source>
</evidence>
<dbReference type="Proteomes" id="UP001291623">
    <property type="component" value="Unassembled WGS sequence"/>
</dbReference>
<keyword evidence="3" id="KW-0808">Transferase</keyword>
<evidence type="ECO:0000313" key="8">
    <source>
        <dbReference type="Proteomes" id="UP001291623"/>
    </source>
</evidence>
<keyword evidence="2" id="KW-0489">Methyltransferase</keyword>
<dbReference type="EMBL" id="JAVYJV010000004">
    <property type="protein sequence ID" value="KAK4372200.1"/>
    <property type="molecule type" value="Genomic_DNA"/>
</dbReference>
<dbReference type="Pfam" id="PF00590">
    <property type="entry name" value="TP_methylase"/>
    <property type="match status" value="2"/>
</dbReference>
<dbReference type="InterPro" id="IPR000878">
    <property type="entry name" value="4pyrrol_Mease"/>
</dbReference>
<keyword evidence="8" id="KW-1185">Reference proteome</keyword>
<dbReference type="GO" id="GO:0032259">
    <property type="term" value="P:methylation"/>
    <property type="evidence" value="ECO:0007669"/>
    <property type="project" value="UniProtKB-KW"/>
</dbReference>
<dbReference type="GO" id="GO:0019354">
    <property type="term" value="P:siroheme biosynthetic process"/>
    <property type="evidence" value="ECO:0007669"/>
    <property type="project" value="InterPro"/>
</dbReference>
<reference evidence="7" key="1">
    <citation type="submission" date="2023-12" db="EMBL/GenBank/DDBJ databases">
        <title>Genome assembly of Anisodus tanguticus.</title>
        <authorList>
            <person name="Wang Y.-J."/>
        </authorList>
    </citation>
    <scope>NUCLEOTIDE SEQUENCE</scope>
    <source>
        <strain evidence="7">KB-2021</strain>
        <tissue evidence="7">Leaf</tissue>
    </source>
</reference>
<dbReference type="Gene3D" id="3.40.1010.10">
    <property type="entry name" value="Cobalt-precorrin-4 Transmethylase, Domain 1"/>
    <property type="match status" value="1"/>
</dbReference>
<dbReference type="InterPro" id="IPR050161">
    <property type="entry name" value="Siro_Cobalamin_biosynth"/>
</dbReference>
<evidence type="ECO:0000256" key="3">
    <source>
        <dbReference type="ARBA" id="ARBA00022679"/>
    </source>
</evidence>
<feature type="domain" description="Tetrapyrrole methylase" evidence="6">
    <location>
        <begin position="112"/>
        <end position="224"/>
    </location>
</feature>
<dbReference type="EC" id="2.1.1.107" evidence="1"/>
<dbReference type="PANTHER" id="PTHR45790:SF3">
    <property type="entry name" value="S-ADENOSYL-L-METHIONINE-DEPENDENT UROPORPHYRINOGEN III METHYLTRANSFERASE, CHLOROPLASTIC"/>
    <property type="match status" value="1"/>
</dbReference>
<dbReference type="AlphaFoldDB" id="A0AAE1SM62"/>
<comment type="caution">
    <text evidence="7">The sequence shown here is derived from an EMBL/GenBank/DDBJ whole genome shotgun (WGS) entry which is preliminary data.</text>
</comment>